<dbReference type="Proteomes" id="UP000028700">
    <property type="component" value="Unassembled WGS sequence"/>
</dbReference>
<gene>
    <name evidence="2" type="ORF">LOSG293_230080</name>
</gene>
<proteinExistence type="predicted"/>
<sequence length="85" mass="9490">MSDTFWKWFKIIGYGFLFLKLVALIVANWSAILSGIIIIVSGLFYLLMVGLGGLGSSGSAGNEPYRDIYPDEGVYMDELNRDFKD</sequence>
<evidence type="ECO:0000313" key="2">
    <source>
        <dbReference type="EMBL" id="GAK48260.1"/>
    </source>
</evidence>
<name>A0A081BJP2_9LACO</name>
<feature type="transmembrane region" description="Helical" evidence="1">
    <location>
        <begin position="12"/>
        <end position="30"/>
    </location>
</feature>
<accession>A0A081BJP2</accession>
<keyword evidence="3" id="KW-1185">Reference proteome</keyword>
<organism evidence="2 3">
    <name type="scientific">Secundilactobacillus oryzae JCM 18671</name>
    <dbReference type="NCBI Taxonomy" id="1291743"/>
    <lineage>
        <taxon>Bacteria</taxon>
        <taxon>Bacillati</taxon>
        <taxon>Bacillota</taxon>
        <taxon>Bacilli</taxon>
        <taxon>Lactobacillales</taxon>
        <taxon>Lactobacillaceae</taxon>
        <taxon>Secundilactobacillus</taxon>
    </lineage>
</organism>
<evidence type="ECO:0000256" key="1">
    <source>
        <dbReference type="SAM" id="Phobius"/>
    </source>
</evidence>
<dbReference type="RefSeq" id="WP_034528531.1">
    <property type="nucleotide sequence ID" value="NZ_BBJM01000023.1"/>
</dbReference>
<feature type="transmembrane region" description="Helical" evidence="1">
    <location>
        <begin position="36"/>
        <end position="56"/>
    </location>
</feature>
<comment type="caution">
    <text evidence="2">The sequence shown here is derived from an EMBL/GenBank/DDBJ whole genome shotgun (WGS) entry which is preliminary data.</text>
</comment>
<protein>
    <submittedName>
        <fullName evidence="2">Uncharacterized protein</fullName>
    </submittedName>
</protein>
<reference evidence="2" key="1">
    <citation type="journal article" date="2014" name="Genome Announc.">
        <title>Draft Genome Sequence of Lactobacillus oryzae Strain SG293T.</title>
        <authorList>
            <person name="Tanizawa Y."/>
            <person name="Fujisawa T."/>
            <person name="Mochizuki T."/>
            <person name="Kaminuma E."/>
            <person name="Nakamura Y."/>
            <person name="Tohno M."/>
        </authorList>
    </citation>
    <scope>NUCLEOTIDE SEQUENCE [LARGE SCALE GENOMIC DNA]</scope>
    <source>
        <strain evidence="2">SG293</strain>
    </source>
</reference>
<keyword evidence="1" id="KW-0472">Membrane</keyword>
<keyword evidence="1" id="KW-1133">Transmembrane helix</keyword>
<evidence type="ECO:0000313" key="3">
    <source>
        <dbReference type="Proteomes" id="UP000028700"/>
    </source>
</evidence>
<dbReference type="EMBL" id="BBJM01000023">
    <property type="protein sequence ID" value="GAK48260.1"/>
    <property type="molecule type" value="Genomic_DNA"/>
</dbReference>
<keyword evidence="1" id="KW-0812">Transmembrane</keyword>
<dbReference type="AlphaFoldDB" id="A0A081BJP2"/>